<dbReference type="HAMAP" id="MF_00480_B">
    <property type="entry name" value="Ribosomal_uS7_B"/>
    <property type="match status" value="1"/>
</dbReference>
<evidence type="ECO:0000256" key="2">
    <source>
        <dbReference type="ARBA" id="ARBA00022730"/>
    </source>
</evidence>
<keyword evidence="4 6" id="KW-0689">Ribosomal protein</keyword>
<accession>A0A1F7X9D1</accession>
<evidence type="ECO:0000256" key="1">
    <source>
        <dbReference type="ARBA" id="ARBA00007151"/>
    </source>
</evidence>
<dbReference type="InterPro" id="IPR023798">
    <property type="entry name" value="Ribosomal_uS7_dom"/>
</dbReference>
<sequence>MSRRGGIRIKKIEPDPIYKNRLITKLINRSMKDGKKSVAQKEVYQALEIIKGKDQDPMQIFSKALDNIRPTMEVRPRRVGGAAYQVPMPVKGVRRDSLAVRWLIAAARSRSNSEYHTFAEKLAVELMDAANGEGVAVKKRADMERMAEANRAFAHFRW</sequence>
<name>A0A1F7X9D1_9BACT</name>
<dbReference type="AlphaFoldDB" id="A0A1F7X9D1"/>
<dbReference type="EMBL" id="MGFS01000015">
    <property type="protein sequence ID" value="OGM11614.1"/>
    <property type="molecule type" value="Genomic_DNA"/>
</dbReference>
<dbReference type="InterPro" id="IPR005717">
    <property type="entry name" value="Ribosomal_uS7_bac/org-type"/>
</dbReference>
<dbReference type="InterPro" id="IPR036823">
    <property type="entry name" value="Ribosomal_uS7_dom_sf"/>
</dbReference>
<dbReference type="InterPro" id="IPR000235">
    <property type="entry name" value="Ribosomal_uS7"/>
</dbReference>
<gene>
    <name evidence="6" type="primary">rpsG</name>
    <name evidence="8" type="ORF">A2Z22_02345</name>
</gene>
<dbReference type="GO" id="GO:0006412">
    <property type="term" value="P:translation"/>
    <property type="evidence" value="ECO:0007669"/>
    <property type="project" value="UniProtKB-UniRule"/>
</dbReference>
<feature type="domain" description="Small ribosomal subunit protein uS7" evidence="7">
    <location>
        <begin position="3"/>
        <end position="151"/>
    </location>
</feature>
<dbReference type="Pfam" id="PF00177">
    <property type="entry name" value="Ribosomal_S7"/>
    <property type="match status" value="1"/>
</dbReference>
<organism evidence="8 9">
    <name type="scientific">Candidatus Woesebacteria bacterium RBG_16_34_12</name>
    <dbReference type="NCBI Taxonomy" id="1802480"/>
    <lineage>
        <taxon>Bacteria</taxon>
        <taxon>Candidatus Woeseibacteriota</taxon>
    </lineage>
</organism>
<dbReference type="FunFam" id="1.10.455.10:FF:000001">
    <property type="entry name" value="30S ribosomal protein S7"/>
    <property type="match status" value="1"/>
</dbReference>
<dbReference type="Proteomes" id="UP000177053">
    <property type="component" value="Unassembled WGS sequence"/>
</dbReference>
<comment type="similarity">
    <text evidence="1 6">Belongs to the universal ribosomal protein uS7 family.</text>
</comment>
<protein>
    <recommendedName>
        <fullName evidence="6">Small ribosomal subunit protein uS7</fullName>
    </recommendedName>
</protein>
<evidence type="ECO:0000259" key="7">
    <source>
        <dbReference type="Pfam" id="PF00177"/>
    </source>
</evidence>
<evidence type="ECO:0000256" key="4">
    <source>
        <dbReference type="ARBA" id="ARBA00022980"/>
    </source>
</evidence>
<dbReference type="SUPFAM" id="SSF47973">
    <property type="entry name" value="Ribosomal protein S7"/>
    <property type="match status" value="1"/>
</dbReference>
<evidence type="ECO:0000256" key="3">
    <source>
        <dbReference type="ARBA" id="ARBA00022884"/>
    </source>
</evidence>
<comment type="caution">
    <text evidence="8">The sequence shown here is derived from an EMBL/GenBank/DDBJ whole genome shotgun (WGS) entry which is preliminary data.</text>
</comment>
<keyword evidence="2 6" id="KW-0699">rRNA-binding</keyword>
<comment type="subunit">
    <text evidence="6">Part of the 30S ribosomal subunit. Contacts proteins S9 and S11.</text>
</comment>
<dbReference type="PIRSF" id="PIRSF002122">
    <property type="entry name" value="RPS7p_RPS7a_RPS5e_RPS7o"/>
    <property type="match status" value="1"/>
</dbReference>
<keyword evidence="3 6" id="KW-0694">RNA-binding</keyword>
<comment type="function">
    <text evidence="6">One of the primary rRNA binding proteins, it binds directly to 16S rRNA where it nucleates assembly of the head domain of the 30S subunit. Is located at the subunit interface close to the decoding center, probably blocks exit of the E-site tRNA.</text>
</comment>
<proteinExistence type="inferred from homology"/>
<dbReference type="GO" id="GO:0019843">
    <property type="term" value="F:rRNA binding"/>
    <property type="evidence" value="ECO:0007669"/>
    <property type="project" value="UniProtKB-UniRule"/>
</dbReference>
<evidence type="ECO:0000313" key="8">
    <source>
        <dbReference type="EMBL" id="OGM11614.1"/>
    </source>
</evidence>
<evidence type="ECO:0000256" key="5">
    <source>
        <dbReference type="ARBA" id="ARBA00023274"/>
    </source>
</evidence>
<dbReference type="GO" id="GO:0015935">
    <property type="term" value="C:small ribosomal subunit"/>
    <property type="evidence" value="ECO:0007669"/>
    <property type="project" value="InterPro"/>
</dbReference>
<evidence type="ECO:0000256" key="6">
    <source>
        <dbReference type="HAMAP-Rule" id="MF_00480"/>
    </source>
</evidence>
<dbReference type="GO" id="GO:0003735">
    <property type="term" value="F:structural constituent of ribosome"/>
    <property type="evidence" value="ECO:0007669"/>
    <property type="project" value="InterPro"/>
</dbReference>
<evidence type="ECO:0000313" key="9">
    <source>
        <dbReference type="Proteomes" id="UP000177053"/>
    </source>
</evidence>
<dbReference type="PANTHER" id="PTHR11205">
    <property type="entry name" value="RIBOSOMAL PROTEIN S7"/>
    <property type="match status" value="1"/>
</dbReference>
<reference evidence="8 9" key="1">
    <citation type="journal article" date="2016" name="Nat. Commun.">
        <title>Thousands of microbial genomes shed light on interconnected biogeochemical processes in an aquifer system.</title>
        <authorList>
            <person name="Anantharaman K."/>
            <person name="Brown C.T."/>
            <person name="Hug L.A."/>
            <person name="Sharon I."/>
            <person name="Castelle C.J."/>
            <person name="Probst A.J."/>
            <person name="Thomas B.C."/>
            <person name="Singh A."/>
            <person name="Wilkins M.J."/>
            <person name="Karaoz U."/>
            <person name="Brodie E.L."/>
            <person name="Williams K.H."/>
            <person name="Hubbard S.S."/>
            <person name="Banfield J.F."/>
        </authorList>
    </citation>
    <scope>NUCLEOTIDE SEQUENCE [LARGE SCALE GENOMIC DNA]</scope>
</reference>
<dbReference type="NCBIfam" id="TIGR01029">
    <property type="entry name" value="rpsG_bact"/>
    <property type="match status" value="1"/>
</dbReference>
<dbReference type="Gene3D" id="1.10.455.10">
    <property type="entry name" value="Ribosomal protein S7 domain"/>
    <property type="match status" value="1"/>
</dbReference>
<keyword evidence="5 6" id="KW-0687">Ribonucleoprotein</keyword>
<dbReference type="GO" id="GO:0000049">
    <property type="term" value="F:tRNA binding"/>
    <property type="evidence" value="ECO:0007669"/>
    <property type="project" value="UniProtKB-UniRule"/>
</dbReference>
<dbReference type="CDD" id="cd14869">
    <property type="entry name" value="uS7_Bacteria"/>
    <property type="match status" value="1"/>
</dbReference>
<keyword evidence="6" id="KW-0820">tRNA-binding</keyword>